<sequence>MAENFQSEFVFGLQGRCYQDFVDTVASHIIEQIIKTDDYEIIGFDKHLSFVDFDHKHRKQSVFPEFYLNFLADITKDANGVSFKKKVCITLDERLCNDICPSTGRKITAIKLAGVDLAYFIYFDVKEFFDFAYSRKNNNKCHQLKESSLPQNKNQDVQGVVQTKLTMTVDSCSEYTDDPIVEKIGYIHNHHYGFAYIRTSVDRKDVFRIPHDIFPEIKELPVGTVIKSRCKINENDQVYHIESFEECSSKELGISFEQFEGKLERGFGKNFAFIKDNNASIYVPSSWAKYFNEGQTYNVQCLAVESYNNNGDLGWEALDIIVF</sequence>
<evidence type="ECO:0000313" key="2">
    <source>
        <dbReference type="EMBL" id="OOS24381.1"/>
    </source>
</evidence>
<keyword evidence="3" id="KW-1185">Reference proteome</keyword>
<organism evidence="2 3">
    <name type="scientific">Moraxella porci DSM 25326</name>
    <dbReference type="NCBI Taxonomy" id="573983"/>
    <lineage>
        <taxon>Bacteria</taxon>
        <taxon>Pseudomonadati</taxon>
        <taxon>Pseudomonadota</taxon>
        <taxon>Gammaproteobacteria</taxon>
        <taxon>Moraxellales</taxon>
        <taxon>Moraxellaceae</taxon>
        <taxon>Moraxella</taxon>
    </lineage>
</organism>
<evidence type="ECO:0000259" key="1">
    <source>
        <dbReference type="Pfam" id="PF22707"/>
    </source>
</evidence>
<comment type="caution">
    <text evidence="2">The sequence shown here is derived from an EMBL/GenBank/DDBJ whole genome shotgun (WGS) entry which is preliminary data.</text>
</comment>
<reference evidence="2 3" key="1">
    <citation type="submission" date="2017-02" db="EMBL/GenBank/DDBJ databases">
        <title>Draft genome sequence of Moraxella porci CCUG 54912T type strain.</title>
        <authorList>
            <person name="Salva-Serra F."/>
            <person name="Engstrom-Jakobsson H."/>
            <person name="Thorell K."/>
            <person name="Jaen-Luchoro D."/>
            <person name="Gonzales-Siles L."/>
            <person name="Karlsson R."/>
            <person name="Yazdan S."/>
            <person name="Boulund F."/>
            <person name="Johnning A."/>
            <person name="Engstrand L."/>
            <person name="Kristiansson E."/>
            <person name="Moore E."/>
        </authorList>
    </citation>
    <scope>NUCLEOTIDE SEQUENCE [LARGE SCALE GENOMIC DNA]</scope>
    <source>
        <strain evidence="2 3">CCUG 54912</strain>
    </source>
</reference>
<dbReference type="RefSeq" id="WP_078318153.1">
    <property type="nucleotide sequence ID" value="NZ_MUYV01000010.1"/>
</dbReference>
<feature type="domain" description="TOTE conflict systems S1/CSD-like" evidence="1">
    <location>
        <begin position="257"/>
        <end position="320"/>
    </location>
</feature>
<dbReference type="InterPro" id="IPR054427">
    <property type="entry name" value="S1CSD-TOTE-2"/>
</dbReference>
<dbReference type="AlphaFoldDB" id="A0A1T0CQF5"/>
<name>A0A1T0CQF5_9GAMM</name>
<proteinExistence type="predicted"/>
<accession>A0A1T0CQF5</accession>
<dbReference type="STRING" id="573983.B0681_07695"/>
<gene>
    <name evidence="2" type="ORF">B0681_07695</name>
</gene>
<protein>
    <recommendedName>
        <fullName evidence="1">TOTE conflict systems S1/CSD-like domain-containing protein</fullName>
    </recommendedName>
</protein>
<dbReference type="Pfam" id="PF22707">
    <property type="entry name" value="S1CSD-TOTE-2"/>
    <property type="match status" value="1"/>
</dbReference>
<dbReference type="Proteomes" id="UP000190683">
    <property type="component" value="Unassembled WGS sequence"/>
</dbReference>
<dbReference type="EMBL" id="MUYV01000010">
    <property type="protein sequence ID" value="OOS24381.1"/>
    <property type="molecule type" value="Genomic_DNA"/>
</dbReference>
<evidence type="ECO:0000313" key="3">
    <source>
        <dbReference type="Proteomes" id="UP000190683"/>
    </source>
</evidence>